<dbReference type="Pfam" id="PF02046">
    <property type="entry name" value="COX6A"/>
    <property type="match status" value="1"/>
</dbReference>
<evidence type="ECO:0000256" key="9">
    <source>
        <dbReference type="ARBA" id="ARBA00023128"/>
    </source>
</evidence>
<reference evidence="13" key="1">
    <citation type="journal article" date="2015" name="Insect Biochem. Mol. Biol.">
        <title>An insight into the sialome of the horse fly, Tabanus bromius.</title>
        <authorList>
            <person name="Ribeiro J.M."/>
            <person name="Kazimirova M."/>
            <person name="Takac P."/>
            <person name="Andersen J.F."/>
            <person name="Francischetti I.M."/>
        </authorList>
    </citation>
    <scope>NUCLEOTIDE SEQUENCE</scope>
</reference>
<evidence type="ECO:0000256" key="11">
    <source>
        <dbReference type="RuleBase" id="RU004396"/>
    </source>
</evidence>
<dbReference type="PANTHER" id="PTHR11504:SF0">
    <property type="entry name" value="CYTOCHROME C OXIDASE SUBUNIT"/>
    <property type="match status" value="1"/>
</dbReference>
<keyword evidence="10 12" id="KW-0472">Membrane</keyword>
<evidence type="ECO:0000256" key="6">
    <source>
        <dbReference type="ARBA" id="ARBA00022946"/>
    </source>
</evidence>
<keyword evidence="9 12" id="KW-0496">Mitochondrion</keyword>
<dbReference type="InterPro" id="IPR036418">
    <property type="entry name" value="Cyt_c_oxidase_su6a_sf"/>
</dbReference>
<dbReference type="InterPro" id="IPR001349">
    <property type="entry name" value="Cyt_c_oxidase_su6a"/>
</dbReference>
<dbReference type="SUPFAM" id="SSF81411">
    <property type="entry name" value="Mitochondrial cytochrome c oxidase subunit VIa"/>
    <property type="match status" value="1"/>
</dbReference>
<evidence type="ECO:0000256" key="12">
    <source>
        <dbReference type="RuleBase" id="RU004397"/>
    </source>
</evidence>
<dbReference type="GO" id="GO:0006123">
    <property type="term" value="P:mitochondrial electron transport, cytochrome c to oxygen"/>
    <property type="evidence" value="ECO:0007669"/>
    <property type="project" value="TreeGrafter"/>
</dbReference>
<comment type="subcellular location">
    <subcellularLocation>
        <location evidence="1">Mitochondrion inner membrane</location>
        <topology evidence="1">Single-pass membrane protein</topology>
    </subcellularLocation>
</comment>
<organism evidence="13">
    <name type="scientific">Tabanus bromius</name>
    <name type="common">Band-eyed brown horse fly</name>
    <dbReference type="NCBI Taxonomy" id="304241"/>
    <lineage>
        <taxon>Eukaryota</taxon>
        <taxon>Metazoa</taxon>
        <taxon>Ecdysozoa</taxon>
        <taxon>Arthropoda</taxon>
        <taxon>Hexapoda</taxon>
        <taxon>Insecta</taxon>
        <taxon>Pterygota</taxon>
        <taxon>Neoptera</taxon>
        <taxon>Endopterygota</taxon>
        <taxon>Diptera</taxon>
        <taxon>Brachycera</taxon>
        <taxon>Tabanomorpha</taxon>
        <taxon>Tabanoidea</taxon>
        <taxon>Tabanidae</taxon>
        <taxon>Tabanus</taxon>
    </lineage>
</organism>
<dbReference type="CDD" id="cd00925">
    <property type="entry name" value="Cyt_c_Oxidase_VIa"/>
    <property type="match status" value="1"/>
</dbReference>
<evidence type="ECO:0000256" key="4">
    <source>
        <dbReference type="ARBA" id="ARBA00022692"/>
    </source>
</evidence>
<dbReference type="PANTHER" id="PTHR11504">
    <property type="entry name" value="CYTOCHROME C OXIDASE POLYPEPTIDE VIA"/>
    <property type="match status" value="1"/>
</dbReference>
<evidence type="ECO:0000256" key="2">
    <source>
        <dbReference type="ARBA" id="ARBA00004673"/>
    </source>
</evidence>
<dbReference type="Gene3D" id="4.10.95.10">
    <property type="entry name" value="Cytochrome c oxidase, subunit VIa"/>
    <property type="match status" value="1"/>
</dbReference>
<dbReference type="GO" id="GO:0016491">
    <property type="term" value="F:oxidoreductase activity"/>
    <property type="evidence" value="ECO:0007669"/>
    <property type="project" value="UniProtKB-KW"/>
</dbReference>
<evidence type="ECO:0000256" key="10">
    <source>
        <dbReference type="ARBA" id="ARBA00023136"/>
    </source>
</evidence>
<dbReference type="PIRSF" id="PIRSF000277">
    <property type="entry name" value="COX6A1"/>
    <property type="match status" value="1"/>
</dbReference>
<evidence type="ECO:0000256" key="1">
    <source>
        <dbReference type="ARBA" id="ARBA00004434"/>
    </source>
</evidence>
<evidence type="ECO:0000313" key="13">
    <source>
        <dbReference type="EMBL" id="JAI16172.1"/>
    </source>
</evidence>
<dbReference type="InterPro" id="IPR018507">
    <property type="entry name" value="Cyt_c_oxidase_su6a_CS"/>
</dbReference>
<comment type="similarity">
    <text evidence="3 11">Belongs to the cytochrome c oxidase subunit 6A family.</text>
</comment>
<evidence type="ECO:0000256" key="5">
    <source>
        <dbReference type="ARBA" id="ARBA00022792"/>
    </source>
</evidence>
<sequence>MAYVLSHALRRQFTVSALKSAQGPSAVAGDHAGGYKVWKRLSFLVAMPAVGLCMLNAYLKHQEEHGHPRPEFVKYEYLRIRTKRFPWGDGTKSLFHNPHVNALPDGYEDGH</sequence>
<dbReference type="GO" id="GO:0005743">
    <property type="term" value="C:mitochondrial inner membrane"/>
    <property type="evidence" value="ECO:0007669"/>
    <property type="project" value="UniProtKB-SubCell"/>
</dbReference>
<evidence type="ECO:0000256" key="8">
    <source>
        <dbReference type="ARBA" id="ARBA00023002"/>
    </source>
</evidence>
<name>A0A0K8TP64_TABBR</name>
<dbReference type="PROSITE" id="PS01329">
    <property type="entry name" value="COX6A"/>
    <property type="match status" value="1"/>
</dbReference>
<keyword evidence="6" id="KW-0809">Transit peptide</keyword>
<comment type="pathway">
    <text evidence="2">Energy metabolism; oxidative phosphorylation.</text>
</comment>
<dbReference type="UniPathway" id="UPA00705"/>
<dbReference type="FunFam" id="4.10.95.10:FF:000001">
    <property type="entry name" value="Cytochrome c oxidase subunit 6A, mitochondrial"/>
    <property type="match status" value="1"/>
</dbReference>
<keyword evidence="7" id="KW-1133">Transmembrane helix</keyword>
<keyword evidence="4" id="KW-0812">Transmembrane</keyword>
<evidence type="ECO:0000256" key="7">
    <source>
        <dbReference type="ARBA" id="ARBA00022989"/>
    </source>
</evidence>
<protein>
    <recommendedName>
        <fullName evidence="12">Cytochrome c oxidase subunit</fullName>
    </recommendedName>
    <alternativeName>
        <fullName evidence="12">Cytochrome c oxidase polypeptide VIa</fullName>
    </alternativeName>
</protein>
<dbReference type="GO" id="GO:0030234">
    <property type="term" value="F:enzyme regulator activity"/>
    <property type="evidence" value="ECO:0007669"/>
    <property type="project" value="TreeGrafter"/>
</dbReference>
<dbReference type="AlphaFoldDB" id="A0A0K8TP64"/>
<dbReference type="EMBL" id="GDAI01001431">
    <property type="protein sequence ID" value="JAI16172.1"/>
    <property type="molecule type" value="mRNA"/>
</dbReference>
<keyword evidence="8" id="KW-0560">Oxidoreductase</keyword>
<keyword evidence="5 12" id="KW-0999">Mitochondrion inner membrane</keyword>
<proteinExistence type="evidence at transcript level"/>
<accession>A0A0K8TP64</accession>
<evidence type="ECO:0000256" key="3">
    <source>
        <dbReference type="ARBA" id="ARBA00005553"/>
    </source>
</evidence>